<organism evidence="2 3">
    <name type="scientific">Falsiroseomonas frigidaquae</name>
    <dbReference type="NCBI Taxonomy" id="487318"/>
    <lineage>
        <taxon>Bacteria</taxon>
        <taxon>Pseudomonadati</taxon>
        <taxon>Pseudomonadota</taxon>
        <taxon>Alphaproteobacteria</taxon>
        <taxon>Acetobacterales</taxon>
        <taxon>Roseomonadaceae</taxon>
        <taxon>Falsiroseomonas</taxon>
    </lineage>
</organism>
<evidence type="ECO:0000313" key="2">
    <source>
        <dbReference type="EMBL" id="NKE46925.1"/>
    </source>
</evidence>
<proteinExistence type="predicted"/>
<dbReference type="InterPro" id="IPR053855">
    <property type="entry name" value="DUF6931"/>
</dbReference>
<reference evidence="2 3" key="1">
    <citation type="submission" date="2020-03" db="EMBL/GenBank/DDBJ databases">
        <title>Roseomonas selenitidurans sp. nov. isolated from soil.</title>
        <authorList>
            <person name="Liu H."/>
        </authorList>
    </citation>
    <scope>NUCLEOTIDE SEQUENCE [LARGE SCALE GENOMIC DNA]</scope>
    <source>
        <strain evidence="2 3">JCM 15073</strain>
    </source>
</reference>
<dbReference type="Pfam" id="PF22011">
    <property type="entry name" value="DUF6931"/>
    <property type="match status" value="1"/>
</dbReference>
<feature type="region of interest" description="Disordered" evidence="1">
    <location>
        <begin position="187"/>
        <end position="208"/>
    </location>
</feature>
<evidence type="ECO:0000313" key="3">
    <source>
        <dbReference type="Proteomes" id="UP000765160"/>
    </source>
</evidence>
<dbReference type="Proteomes" id="UP000765160">
    <property type="component" value="Unassembled WGS sequence"/>
</dbReference>
<dbReference type="RefSeq" id="WP_168051656.1">
    <property type="nucleotide sequence ID" value="NZ_JAATJR010000005.1"/>
</dbReference>
<gene>
    <name evidence="2" type="ORF">HB662_19245</name>
</gene>
<evidence type="ECO:0000256" key="1">
    <source>
        <dbReference type="SAM" id="MobiDB-lite"/>
    </source>
</evidence>
<name>A0ABX1F3K6_9PROT</name>
<comment type="caution">
    <text evidence="2">The sequence shown here is derived from an EMBL/GenBank/DDBJ whole genome shotgun (WGS) entry which is preliminary data.</text>
</comment>
<dbReference type="EMBL" id="JAAVTX010000005">
    <property type="protein sequence ID" value="NKE46925.1"/>
    <property type="molecule type" value="Genomic_DNA"/>
</dbReference>
<sequence length="208" mass="21271">MTEPLPKLAAPLLPLLPRLELDPPAVAAIAGAATAAEGIAKLEAAGLRNEAARLAAHALPKREAVWWGCMCARAVPDPALTPADAAALQAAEAWVRKPGDDGLRRAAMEAAQRTGFRTPEAWAAVGAFWSGGSMAPAGQPEVPPPDHLTGVAISGGVVLAAVRIRPERAQDRLARFLASARDIAAGGAGRIAPEEDSQPVGAKTAEVG</sequence>
<protein>
    <recommendedName>
        <fullName evidence="4">Secreted protein</fullName>
    </recommendedName>
</protein>
<keyword evidence="3" id="KW-1185">Reference proteome</keyword>
<accession>A0ABX1F3K6</accession>
<evidence type="ECO:0008006" key="4">
    <source>
        <dbReference type="Google" id="ProtNLM"/>
    </source>
</evidence>